<dbReference type="EMBL" id="BMUL01000013">
    <property type="protein sequence ID" value="GHA98576.1"/>
    <property type="molecule type" value="Genomic_DNA"/>
</dbReference>
<comment type="caution">
    <text evidence="4">The sequence shown here is derived from an EMBL/GenBank/DDBJ whole genome shotgun (WGS) entry which is preliminary data.</text>
</comment>
<evidence type="ECO:0000256" key="2">
    <source>
        <dbReference type="SAM" id="MobiDB-lite"/>
    </source>
</evidence>
<evidence type="ECO:0000256" key="1">
    <source>
        <dbReference type="ARBA" id="ARBA00022801"/>
    </source>
</evidence>
<protein>
    <submittedName>
        <fullName evidence="4">Nudix hydrolase</fullName>
    </submittedName>
</protein>
<feature type="region of interest" description="Disordered" evidence="2">
    <location>
        <begin position="1"/>
        <end position="21"/>
    </location>
</feature>
<proteinExistence type="predicted"/>
<dbReference type="CDD" id="cd04697">
    <property type="entry name" value="NUDIX_Hydrolase"/>
    <property type="match status" value="1"/>
</dbReference>
<evidence type="ECO:0000259" key="3">
    <source>
        <dbReference type="PROSITE" id="PS51462"/>
    </source>
</evidence>
<dbReference type="PROSITE" id="PS51462">
    <property type="entry name" value="NUDIX"/>
    <property type="match status" value="1"/>
</dbReference>
<sequence length="183" mass="20029">MDERGERGEGGGGGGGGEKVERVDERDRVVAVVGRAEAVRRGWPHRIAVTVCRDREGRILVQRRAGHLDRFPGHYEAMSGGAVAVGETYGEAAARELVEELGVRAPVRFVVKFLSRGGLSPHWLAVHEAVLSEAPDPDPDEVAWHGWLSESELLRAVREDPFTPDTREALGRYFAAVDRAGRT</sequence>
<dbReference type="Pfam" id="PF00293">
    <property type="entry name" value="NUDIX"/>
    <property type="match status" value="1"/>
</dbReference>
<reference evidence="4" key="1">
    <citation type="journal article" date="2014" name="Int. J. Syst. Evol. Microbiol.">
        <title>Complete genome sequence of Corynebacterium casei LMG S-19264T (=DSM 44701T), isolated from a smear-ripened cheese.</title>
        <authorList>
            <consortium name="US DOE Joint Genome Institute (JGI-PGF)"/>
            <person name="Walter F."/>
            <person name="Albersmeier A."/>
            <person name="Kalinowski J."/>
            <person name="Ruckert C."/>
        </authorList>
    </citation>
    <scope>NUCLEOTIDE SEQUENCE</scope>
    <source>
        <strain evidence="4">JCM 4518</strain>
    </source>
</reference>
<dbReference type="PROSITE" id="PS00893">
    <property type="entry name" value="NUDIX_BOX"/>
    <property type="match status" value="1"/>
</dbReference>
<dbReference type="InterPro" id="IPR000086">
    <property type="entry name" value="NUDIX_hydrolase_dom"/>
</dbReference>
<dbReference type="Proteomes" id="UP000644020">
    <property type="component" value="Unassembled WGS sequence"/>
</dbReference>
<dbReference type="RefSeq" id="WP_189980742.1">
    <property type="nucleotide sequence ID" value="NZ_BMUL01000013.1"/>
</dbReference>
<dbReference type="PANTHER" id="PTHR10885:SF0">
    <property type="entry name" value="ISOPENTENYL-DIPHOSPHATE DELTA-ISOMERASE"/>
    <property type="match status" value="1"/>
</dbReference>
<dbReference type="SUPFAM" id="SSF55811">
    <property type="entry name" value="Nudix"/>
    <property type="match status" value="1"/>
</dbReference>
<name>A0A918T5U9_9ACTN</name>
<reference evidence="4" key="2">
    <citation type="submission" date="2020-09" db="EMBL/GenBank/DDBJ databases">
        <authorList>
            <person name="Sun Q."/>
            <person name="Ohkuma M."/>
        </authorList>
    </citation>
    <scope>NUCLEOTIDE SEQUENCE</scope>
    <source>
        <strain evidence="4">JCM 4518</strain>
    </source>
</reference>
<evidence type="ECO:0000313" key="5">
    <source>
        <dbReference type="Proteomes" id="UP000644020"/>
    </source>
</evidence>
<organism evidence="4 5">
    <name type="scientific">Streptomyces termitum</name>
    <dbReference type="NCBI Taxonomy" id="67368"/>
    <lineage>
        <taxon>Bacteria</taxon>
        <taxon>Bacillati</taxon>
        <taxon>Actinomycetota</taxon>
        <taxon>Actinomycetes</taxon>
        <taxon>Kitasatosporales</taxon>
        <taxon>Streptomycetaceae</taxon>
        <taxon>Streptomyces</taxon>
    </lineage>
</organism>
<dbReference type="AlphaFoldDB" id="A0A918T5U9"/>
<dbReference type="InterPro" id="IPR015797">
    <property type="entry name" value="NUDIX_hydrolase-like_dom_sf"/>
</dbReference>
<keyword evidence="1 4" id="KW-0378">Hydrolase</keyword>
<dbReference type="GO" id="GO:0016787">
    <property type="term" value="F:hydrolase activity"/>
    <property type="evidence" value="ECO:0007669"/>
    <property type="project" value="UniProtKB-KW"/>
</dbReference>
<dbReference type="Gene3D" id="3.90.79.10">
    <property type="entry name" value="Nucleoside Triphosphate Pyrophosphohydrolase"/>
    <property type="match status" value="1"/>
</dbReference>
<evidence type="ECO:0000313" key="4">
    <source>
        <dbReference type="EMBL" id="GHA98576.1"/>
    </source>
</evidence>
<feature type="domain" description="Nudix hydrolase" evidence="3">
    <location>
        <begin position="44"/>
        <end position="170"/>
    </location>
</feature>
<accession>A0A918T5U9</accession>
<dbReference type="PANTHER" id="PTHR10885">
    <property type="entry name" value="ISOPENTENYL-DIPHOSPHATE DELTA-ISOMERASE"/>
    <property type="match status" value="1"/>
</dbReference>
<dbReference type="InterPro" id="IPR020084">
    <property type="entry name" value="NUDIX_hydrolase_CS"/>
</dbReference>
<keyword evidence="5" id="KW-1185">Reference proteome</keyword>
<gene>
    <name evidence="4" type="ORF">GCM10010305_47610</name>
</gene>